<comment type="caution">
    <text evidence="2">The sequence shown here is derived from an EMBL/GenBank/DDBJ whole genome shotgun (WGS) entry which is preliminary data.</text>
</comment>
<reference evidence="2 3" key="1">
    <citation type="submission" date="2016-04" db="EMBL/GenBank/DDBJ databases">
        <title>Draft genome sequence of Janthinobacterium psychrotolerans sp. nov., isolated from freshwater sediments in Denmark.</title>
        <authorList>
            <person name="Gong X."/>
            <person name="Skrivergaard S."/>
            <person name="Korsgaard B.S."/>
            <person name="Schreiber L."/>
            <person name="Marshall I.P."/>
            <person name="Finster K."/>
            <person name="Schramm A."/>
        </authorList>
    </citation>
    <scope>NUCLEOTIDE SEQUENCE [LARGE SCALE GENOMIC DNA]</scope>
    <source>
        <strain evidence="2 3">S3-2</strain>
    </source>
</reference>
<dbReference type="AlphaFoldDB" id="A0A1A7BYB1"/>
<feature type="signal peptide" evidence="1">
    <location>
        <begin position="1"/>
        <end position="21"/>
    </location>
</feature>
<evidence type="ECO:0000256" key="1">
    <source>
        <dbReference type="SAM" id="SignalP"/>
    </source>
</evidence>
<gene>
    <name evidence="2" type="ORF">ASR47_1006216</name>
</gene>
<organism evidence="2 3">
    <name type="scientific">Janthinobacterium psychrotolerans</name>
    <dbReference type="NCBI Taxonomy" id="1747903"/>
    <lineage>
        <taxon>Bacteria</taxon>
        <taxon>Pseudomonadati</taxon>
        <taxon>Pseudomonadota</taxon>
        <taxon>Betaproteobacteria</taxon>
        <taxon>Burkholderiales</taxon>
        <taxon>Oxalobacteraceae</taxon>
        <taxon>Janthinobacterium</taxon>
    </lineage>
</organism>
<name>A0A1A7BYB1_9BURK</name>
<feature type="chain" id="PRO_5008355440" evidence="1">
    <location>
        <begin position="22"/>
        <end position="170"/>
    </location>
</feature>
<evidence type="ECO:0000313" key="3">
    <source>
        <dbReference type="Proteomes" id="UP000092713"/>
    </source>
</evidence>
<protein>
    <submittedName>
        <fullName evidence="2">Uncharacterized protein</fullName>
    </submittedName>
</protein>
<evidence type="ECO:0000313" key="2">
    <source>
        <dbReference type="EMBL" id="OBV38616.1"/>
    </source>
</evidence>
<keyword evidence="3" id="KW-1185">Reference proteome</keyword>
<keyword evidence="1" id="KW-0732">Signal</keyword>
<sequence length="170" mass="18308">MRYFPRFLITAMLALPLQGNAMPNQPLQVSARCIDNPGCVFTGEDLRIEIVITNTSGQMAGYPLAYMERRGPTVMLRDPASGRSQPQRISLADHKLRGVFTAIAPGQSITLDDVVKASQLRQFGEQVDVTAEIGVSTTITVGTAGATQPFEGKVTLRIASQPANLPQTPP</sequence>
<dbReference type="EMBL" id="LOCQ01000057">
    <property type="protein sequence ID" value="OBV38616.1"/>
    <property type="molecule type" value="Genomic_DNA"/>
</dbReference>
<dbReference type="Proteomes" id="UP000092713">
    <property type="component" value="Unassembled WGS sequence"/>
</dbReference>
<accession>A0A1A7BYB1</accession>
<proteinExistence type="predicted"/>